<evidence type="ECO:0000256" key="1">
    <source>
        <dbReference type="SAM" id="MobiDB-lite"/>
    </source>
</evidence>
<feature type="region of interest" description="Disordered" evidence="1">
    <location>
        <begin position="85"/>
        <end position="104"/>
    </location>
</feature>
<dbReference type="EMBL" id="PQFF01000164">
    <property type="protein sequence ID" value="RHZ77598.1"/>
    <property type="molecule type" value="Genomic_DNA"/>
</dbReference>
<name>A0A397ITG5_9GLOM</name>
<sequence>MTANTSNLDNNRQKLPSPLLRLIYHPIVLQVSERPEEVKSYICQYYKKDHETITLSYTRLSENKFYKKKEETPHRQYYKEGHIITPATKQGKKRGTEDAKSQKSFASAHVERLLPYHSCKVHQPVLVEMVNQVPNKNPNRPPTTHYLTVLHPLKIIIQLTYNPPNYDLPSNPTN</sequence>
<dbReference type="Proteomes" id="UP000266861">
    <property type="component" value="Unassembled WGS sequence"/>
</dbReference>
<protein>
    <submittedName>
        <fullName evidence="2">Uncharacterized protein</fullName>
    </submittedName>
</protein>
<organism evidence="2 3">
    <name type="scientific">Diversispora epigaea</name>
    <dbReference type="NCBI Taxonomy" id="1348612"/>
    <lineage>
        <taxon>Eukaryota</taxon>
        <taxon>Fungi</taxon>
        <taxon>Fungi incertae sedis</taxon>
        <taxon>Mucoromycota</taxon>
        <taxon>Glomeromycotina</taxon>
        <taxon>Glomeromycetes</taxon>
        <taxon>Diversisporales</taxon>
        <taxon>Diversisporaceae</taxon>
        <taxon>Diversispora</taxon>
    </lineage>
</organism>
<dbReference type="AlphaFoldDB" id="A0A397ITG5"/>
<evidence type="ECO:0000313" key="3">
    <source>
        <dbReference type="Proteomes" id="UP000266861"/>
    </source>
</evidence>
<keyword evidence="3" id="KW-1185">Reference proteome</keyword>
<comment type="caution">
    <text evidence="2">The sequence shown here is derived from an EMBL/GenBank/DDBJ whole genome shotgun (WGS) entry which is preliminary data.</text>
</comment>
<evidence type="ECO:0000313" key="2">
    <source>
        <dbReference type="EMBL" id="RHZ77598.1"/>
    </source>
</evidence>
<gene>
    <name evidence="2" type="ORF">Glove_174g149</name>
</gene>
<reference evidence="2 3" key="1">
    <citation type="submission" date="2018-08" db="EMBL/GenBank/DDBJ databases">
        <title>Genome and evolution of the arbuscular mycorrhizal fungus Diversispora epigaea (formerly Glomus versiforme) and its bacterial endosymbionts.</title>
        <authorList>
            <person name="Sun X."/>
            <person name="Fei Z."/>
            <person name="Harrison M."/>
        </authorList>
    </citation>
    <scope>NUCLEOTIDE SEQUENCE [LARGE SCALE GENOMIC DNA]</scope>
    <source>
        <strain evidence="2 3">IT104</strain>
    </source>
</reference>
<proteinExistence type="predicted"/>
<accession>A0A397ITG5</accession>